<keyword evidence="3" id="KW-0804">Transcription</keyword>
<dbReference type="EMBL" id="JACHKZ010000010">
    <property type="protein sequence ID" value="MBB6577980.1"/>
    <property type="molecule type" value="Genomic_DNA"/>
</dbReference>
<dbReference type="PANTHER" id="PTHR40661">
    <property type="match status" value="1"/>
</dbReference>
<dbReference type="Pfam" id="PF00717">
    <property type="entry name" value="Peptidase_S24"/>
    <property type="match status" value="1"/>
</dbReference>
<reference evidence="5 6" key="1">
    <citation type="submission" date="2020-08" db="EMBL/GenBank/DDBJ databases">
        <title>Functional genomics of gut bacteria from endangered species of beetles.</title>
        <authorList>
            <person name="Carlos-Shanley C."/>
        </authorList>
    </citation>
    <scope>NUCLEOTIDE SEQUENCE [LARGE SCALE GENOMIC DNA]</scope>
    <source>
        <strain evidence="5 6">S00124</strain>
    </source>
</reference>
<evidence type="ECO:0000256" key="3">
    <source>
        <dbReference type="ARBA" id="ARBA00023163"/>
    </source>
</evidence>
<dbReference type="SUPFAM" id="SSF51306">
    <property type="entry name" value="LexA/Signal peptidase"/>
    <property type="match status" value="1"/>
</dbReference>
<dbReference type="RefSeq" id="WP_184707986.1">
    <property type="nucleotide sequence ID" value="NZ_JACHKZ010000010.1"/>
</dbReference>
<gene>
    <name evidence="5" type="ORF">HNP33_002048</name>
</gene>
<evidence type="ECO:0000259" key="4">
    <source>
        <dbReference type="Pfam" id="PF00717"/>
    </source>
</evidence>
<proteinExistence type="predicted"/>
<evidence type="ECO:0000313" key="6">
    <source>
        <dbReference type="Proteomes" id="UP000562492"/>
    </source>
</evidence>
<dbReference type="Gene3D" id="2.10.109.10">
    <property type="entry name" value="Umud Fragment, subunit A"/>
    <property type="match status" value="1"/>
</dbReference>
<sequence>MDKKWIPVLASIFGVDLLTGRSTESPIETTNVALAPALAPSRLIPVVGHVKAGPDGFLEEMQYPVGHGEGFVEYWVKDQSAYAVRVKGDSMHPRYRAGEFIVVTPGIEALPGRDVVVKLADGHKLLKQLNWIRDDEIQLLSINNGYAPMTISKDEIESIHRVAGSVPPDAFIPA</sequence>
<dbReference type="PANTHER" id="PTHR40661:SF3">
    <property type="entry name" value="FELS-1 PROPHAGE TRANSCRIPTIONAL REGULATOR"/>
    <property type="match status" value="1"/>
</dbReference>
<evidence type="ECO:0000256" key="1">
    <source>
        <dbReference type="ARBA" id="ARBA00023015"/>
    </source>
</evidence>
<dbReference type="CDD" id="cd06529">
    <property type="entry name" value="S24_LexA-like"/>
    <property type="match status" value="1"/>
</dbReference>
<comment type="caution">
    <text evidence="5">The sequence shown here is derived from an EMBL/GenBank/DDBJ whole genome shotgun (WGS) entry which is preliminary data.</text>
</comment>
<keyword evidence="1" id="KW-0805">Transcription regulation</keyword>
<evidence type="ECO:0000256" key="2">
    <source>
        <dbReference type="ARBA" id="ARBA00023125"/>
    </source>
</evidence>
<keyword evidence="6" id="KW-1185">Reference proteome</keyword>
<dbReference type="InterPro" id="IPR015927">
    <property type="entry name" value="Peptidase_S24_S26A/B/C"/>
</dbReference>
<feature type="domain" description="Peptidase S24/S26A/S26B/S26C" evidence="4">
    <location>
        <begin position="45"/>
        <end position="160"/>
    </location>
</feature>
<dbReference type="InterPro" id="IPR036286">
    <property type="entry name" value="LexA/Signal_pep-like_sf"/>
</dbReference>
<dbReference type="Proteomes" id="UP000562492">
    <property type="component" value="Unassembled WGS sequence"/>
</dbReference>
<dbReference type="InterPro" id="IPR039418">
    <property type="entry name" value="LexA-like"/>
</dbReference>
<accession>A0ABR6RFP5</accession>
<protein>
    <submittedName>
        <fullName evidence="5">Phage repressor protein C with HTH and peptisase S24 domain</fullName>
    </submittedName>
</protein>
<evidence type="ECO:0000313" key="5">
    <source>
        <dbReference type="EMBL" id="MBB6577980.1"/>
    </source>
</evidence>
<organism evidence="5 6">
    <name type="scientific">Comamonas odontotermitis</name>
    <dbReference type="NCBI Taxonomy" id="379895"/>
    <lineage>
        <taxon>Bacteria</taxon>
        <taxon>Pseudomonadati</taxon>
        <taxon>Pseudomonadota</taxon>
        <taxon>Betaproteobacteria</taxon>
        <taxon>Burkholderiales</taxon>
        <taxon>Comamonadaceae</taxon>
        <taxon>Comamonas</taxon>
    </lineage>
</organism>
<name>A0ABR6RFP5_9BURK</name>
<keyword evidence="2" id="KW-0238">DNA-binding</keyword>